<keyword evidence="2" id="KW-0677">Repeat</keyword>
<dbReference type="KEGG" id="ssm:Spirs_0835"/>
<dbReference type="InterPro" id="IPR050107">
    <property type="entry name" value="ABC_carbohydrate_import_ATPase"/>
</dbReference>
<dbReference type="InterPro" id="IPR003593">
    <property type="entry name" value="AAA+_ATPase"/>
</dbReference>
<dbReference type="InterPro" id="IPR003439">
    <property type="entry name" value="ABC_transporter-like_ATP-bd"/>
</dbReference>
<evidence type="ECO:0000256" key="3">
    <source>
        <dbReference type="ARBA" id="ARBA00022741"/>
    </source>
</evidence>
<dbReference type="RefSeq" id="WP_013253434.1">
    <property type="nucleotide sequence ID" value="NC_014364.1"/>
</dbReference>
<organism evidence="6 7">
    <name type="scientific">Sediminispirochaeta smaragdinae (strain DSM 11293 / JCM 15392 / SEBR 4228)</name>
    <name type="common">Spirochaeta smaragdinae</name>
    <dbReference type="NCBI Taxonomy" id="573413"/>
    <lineage>
        <taxon>Bacteria</taxon>
        <taxon>Pseudomonadati</taxon>
        <taxon>Spirochaetota</taxon>
        <taxon>Spirochaetia</taxon>
        <taxon>Spirochaetales</taxon>
        <taxon>Spirochaetaceae</taxon>
        <taxon>Sediminispirochaeta</taxon>
    </lineage>
</organism>
<evidence type="ECO:0000256" key="4">
    <source>
        <dbReference type="ARBA" id="ARBA00022840"/>
    </source>
</evidence>
<dbReference type="SMART" id="SM00382">
    <property type="entry name" value="AAA"/>
    <property type="match status" value="2"/>
</dbReference>
<gene>
    <name evidence="6" type="ordered locus">Spirs_0835</name>
</gene>
<dbReference type="InterPro" id="IPR017871">
    <property type="entry name" value="ABC_transporter-like_CS"/>
</dbReference>
<proteinExistence type="predicted"/>
<keyword evidence="1" id="KW-0813">Transport</keyword>
<keyword evidence="3" id="KW-0547">Nucleotide-binding</keyword>
<dbReference type="Proteomes" id="UP000002318">
    <property type="component" value="Chromosome"/>
</dbReference>
<dbReference type="PROSITE" id="PS00211">
    <property type="entry name" value="ABC_TRANSPORTER_1"/>
    <property type="match status" value="1"/>
</dbReference>
<dbReference type="CDD" id="cd03216">
    <property type="entry name" value="ABC_Carb_Monos_I"/>
    <property type="match status" value="1"/>
</dbReference>
<dbReference type="OrthoDB" id="9771863at2"/>
<protein>
    <submittedName>
        <fullName evidence="6">ABC transporter related protein</fullName>
    </submittedName>
</protein>
<feature type="domain" description="ABC transporter" evidence="5">
    <location>
        <begin position="260"/>
        <end position="500"/>
    </location>
</feature>
<name>E1RC90_SEDSS</name>
<keyword evidence="4" id="KW-0067">ATP-binding</keyword>
<dbReference type="Pfam" id="PF00005">
    <property type="entry name" value="ABC_tran"/>
    <property type="match status" value="2"/>
</dbReference>
<dbReference type="AlphaFoldDB" id="E1RC90"/>
<evidence type="ECO:0000259" key="5">
    <source>
        <dbReference type="PROSITE" id="PS50893"/>
    </source>
</evidence>
<dbReference type="HOGENOM" id="CLU_000604_92_3_12"/>
<dbReference type="eggNOG" id="COG1129">
    <property type="taxonomic scope" value="Bacteria"/>
</dbReference>
<dbReference type="SUPFAM" id="SSF52540">
    <property type="entry name" value="P-loop containing nucleoside triphosphate hydrolases"/>
    <property type="match status" value="2"/>
</dbReference>
<feature type="domain" description="ABC transporter" evidence="5">
    <location>
        <begin position="8"/>
        <end position="246"/>
    </location>
</feature>
<reference evidence="6 7" key="1">
    <citation type="journal article" date="2010" name="Stand. Genomic Sci.">
        <title>Complete genome sequence of Spirochaeta smaragdinae type strain (SEBR 4228).</title>
        <authorList>
            <person name="Mavromatis K."/>
            <person name="Yasawong M."/>
            <person name="Chertkov O."/>
            <person name="Lapidus A."/>
            <person name="Lucas S."/>
            <person name="Nolan M."/>
            <person name="Del Rio T.G."/>
            <person name="Tice H."/>
            <person name="Cheng J.F."/>
            <person name="Pitluck S."/>
            <person name="Liolios K."/>
            <person name="Ivanova N."/>
            <person name="Tapia R."/>
            <person name="Han C."/>
            <person name="Bruce D."/>
            <person name="Goodwin L."/>
            <person name="Pati A."/>
            <person name="Chen A."/>
            <person name="Palaniappan K."/>
            <person name="Land M."/>
            <person name="Hauser L."/>
            <person name="Chang Y.J."/>
            <person name="Jeffries C.D."/>
            <person name="Detter J.C."/>
            <person name="Rohde M."/>
            <person name="Brambilla E."/>
            <person name="Spring S."/>
            <person name="Goker M."/>
            <person name="Sikorski J."/>
            <person name="Woyke T."/>
            <person name="Bristow J."/>
            <person name="Eisen J.A."/>
            <person name="Markowitz V."/>
            <person name="Hugenholtz P."/>
            <person name="Klenk H.P."/>
            <person name="Kyrpides N.C."/>
        </authorList>
    </citation>
    <scope>NUCLEOTIDE SEQUENCE [LARGE SCALE GENOMIC DNA]</scope>
    <source>
        <strain evidence="7">DSM 11293 / JCM 15392 / SEBR 4228</strain>
    </source>
</reference>
<evidence type="ECO:0000313" key="7">
    <source>
        <dbReference type="Proteomes" id="UP000002318"/>
    </source>
</evidence>
<dbReference type="STRING" id="573413.Spirs_0835"/>
<accession>E1RC90</accession>
<dbReference type="CDD" id="cd03215">
    <property type="entry name" value="ABC_Carb_Monos_II"/>
    <property type="match status" value="1"/>
</dbReference>
<dbReference type="EMBL" id="CP002116">
    <property type="protein sequence ID" value="ADK79970.1"/>
    <property type="molecule type" value="Genomic_DNA"/>
</dbReference>
<evidence type="ECO:0000313" key="6">
    <source>
        <dbReference type="EMBL" id="ADK79970.1"/>
    </source>
</evidence>
<sequence length="500" mass="55361">MNKSVEILRAENISKSFGNTQACNNVSLSLARGEVHGLIGENGSGKSTFASMLCGVYAPDGGTFYLDGEEYSAHTQVEANEKGVAIIVQEVGTLNGLTVAQNIFLGKEDRFTRFGIFRPHKLNRTVNEILKRYGFDYINAGDMIDSYDYEVRKLVEIVKATHFGPKIVVVDETSTALSQDGRDILYDQIKKISDSGNTVLFISHDLDEVLQLTDRVSVLRDGSYVDTVVSSESSTDQLKILMVGREIDRKYYRTDYGGTISEEVVLRARNINVKDKIFDIDLDVHKGEILGIGGLSDCGMHDLAKAFFGAAYNRSGEITTATGVKINSIPDAIKNGIAYTAKDRDNESVVLNASIRDNITLLALAKVRKGPVISRTKENQFAQRLADQMSVKMQGLEQFVAGLSGGNKQKVVLARWLGTEPQILILDSPTRGIDIKVKADIYSLMDNLRKEGRAIVMISEELMELIGMCDRILVLKNGRINGEFFRSKELTEHDLIHQML</sequence>
<evidence type="ECO:0000256" key="2">
    <source>
        <dbReference type="ARBA" id="ARBA00022737"/>
    </source>
</evidence>
<dbReference type="PANTHER" id="PTHR43790">
    <property type="entry name" value="CARBOHYDRATE TRANSPORT ATP-BINDING PROTEIN MG119-RELATED"/>
    <property type="match status" value="1"/>
</dbReference>
<dbReference type="GO" id="GO:0016887">
    <property type="term" value="F:ATP hydrolysis activity"/>
    <property type="evidence" value="ECO:0007669"/>
    <property type="project" value="InterPro"/>
</dbReference>
<keyword evidence="7" id="KW-1185">Reference proteome</keyword>
<dbReference type="Gene3D" id="3.40.50.300">
    <property type="entry name" value="P-loop containing nucleotide triphosphate hydrolases"/>
    <property type="match status" value="2"/>
</dbReference>
<dbReference type="PANTHER" id="PTHR43790:SF9">
    <property type="entry name" value="GALACTOFURANOSE TRANSPORTER ATP-BINDING PROTEIN YTFR"/>
    <property type="match status" value="1"/>
</dbReference>
<dbReference type="InterPro" id="IPR027417">
    <property type="entry name" value="P-loop_NTPase"/>
</dbReference>
<evidence type="ECO:0000256" key="1">
    <source>
        <dbReference type="ARBA" id="ARBA00022448"/>
    </source>
</evidence>
<dbReference type="GO" id="GO:0005524">
    <property type="term" value="F:ATP binding"/>
    <property type="evidence" value="ECO:0007669"/>
    <property type="project" value="UniProtKB-KW"/>
</dbReference>
<dbReference type="PROSITE" id="PS50893">
    <property type="entry name" value="ABC_TRANSPORTER_2"/>
    <property type="match status" value="2"/>
</dbReference>